<dbReference type="InterPro" id="IPR000210">
    <property type="entry name" value="BTB/POZ_dom"/>
</dbReference>
<proteinExistence type="predicted"/>
<name>A0AAV1QDC4_SCOSC</name>
<accession>A0AAV1QDC4</accession>
<organism evidence="6 7">
    <name type="scientific">Scomber scombrus</name>
    <name type="common">Atlantic mackerel</name>
    <name type="synonym">Scomber vernalis</name>
    <dbReference type="NCBI Taxonomy" id="13677"/>
    <lineage>
        <taxon>Eukaryota</taxon>
        <taxon>Metazoa</taxon>
        <taxon>Chordata</taxon>
        <taxon>Craniata</taxon>
        <taxon>Vertebrata</taxon>
        <taxon>Euteleostomi</taxon>
        <taxon>Actinopterygii</taxon>
        <taxon>Neopterygii</taxon>
        <taxon>Teleostei</taxon>
        <taxon>Neoteleostei</taxon>
        <taxon>Acanthomorphata</taxon>
        <taxon>Pelagiaria</taxon>
        <taxon>Scombriformes</taxon>
        <taxon>Scombridae</taxon>
        <taxon>Scomber</taxon>
    </lineage>
</organism>
<dbReference type="SMART" id="SM01025">
    <property type="entry name" value="BEN"/>
    <property type="match status" value="1"/>
</dbReference>
<evidence type="ECO:0000313" key="7">
    <source>
        <dbReference type="Proteomes" id="UP001314229"/>
    </source>
</evidence>
<dbReference type="InterPro" id="IPR011333">
    <property type="entry name" value="SKP1/BTB/POZ_sf"/>
</dbReference>
<evidence type="ECO:0000313" key="6">
    <source>
        <dbReference type="EMBL" id="CAK6981553.1"/>
    </source>
</evidence>
<keyword evidence="1" id="KW-1017">Isopeptide bond</keyword>
<evidence type="ECO:0000256" key="3">
    <source>
        <dbReference type="SAM" id="MobiDB-lite"/>
    </source>
</evidence>
<dbReference type="PROSITE" id="PS50097">
    <property type="entry name" value="BTB"/>
    <property type="match status" value="1"/>
</dbReference>
<feature type="region of interest" description="Disordered" evidence="3">
    <location>
        <begin position="540"/>
        <end position="642"/>
    </location>
</feature>
<dbReference type="GO" id="GO:0000981">
    <property type="term" value="F:DNA-binding transcription factor activity, RNA polymerase II-specific"/>
    <property type="evidence" value="ECO:0007669"/>
    <property type="project" value="TreeGrafter"/>
</dbReference>
<dbReference type="FunFam" id="1.10.10.2590:FF:000002">
    <property type="entry name" value="Putative nucleus accumbens-associated protein 2"/>
    <property type="match status" value="1"/>
</dbReference>
<evidence type="ECO:0000259" key="4">
    <source>
        <dbReference type="PROSITE" id="PS50097"/>
    </source>
</evidence>
<dbReference type="InterPro" id="IPR050457">
    <property type="entry name" value="ZnFinger_BTB_dom_contain"/>
</dbReference>
<dbReference type="Proteomes" id="UP001314229">
    <property type="component" value="Unassembled WGS sequence"/>
</dbReference>
<dbReference type="PANTHER" id="PTHR46105">
    <property type="entry name" value="AGAP004733-PA"/>
    <property type="match status" value="1"/>
</dbReference>
<feature type="region of interest" description="Disordered" evidence="3">
    <location>
        <begin position="467"/>
        <end position="512"/>
    </location>
</feature>
<dbReference type="EMBL" id="CAWUFR010000844">
    <property type="protein sequence ID" value="CAK6981553.1"/>
    <property type="molecule type" value="Genomic_DNA"/>
</dbReference>
<reference evidence="6 7" key="1">
    <citation type="submission" date="2024-01" db="EMBL/GenBank/DDBJ databases">
        <authorList>
            <person name="Alioto T."/>
            <person name="Alioto T."/>
            <person name="Gomez Garrido J."/>
        </authorList>
    </citation>
    <scope>NUCLEOTIDE SEQUENCE [LARGE SCALE GENOMIC DNA]</scope>
</reference>
<dbReference type="Pfam" id="PF10523">
    <property type="entry name" value="BEN"/>
    <property type="match status" value="1"/>
</dbReference>
<feature type="compositionally biased region" description="Gly residues" evidence="3">
    <location>
        <begin position="484"/>
        <end position="506"/>
    </location>
</feature>
<dbReference type="PANTHER" id="PTHR46105:SF2">
    <property type="entry name" value="NUCLEUS ACCUMBENS-ASSOCIATED PROTEIN 2"/>
    <property type="match status" value="1"/>
</dbReference>
<feature type="compositionally biased region" description="Basic and acidic residues" evidence="3">
    <location>
        <begin position="570"/>
        <end position="595"/>
    </location>
</feature>
<dbReference type="Gene3D" id="1.10.10.2590">
    <property type="entry name" value="BEN domain"/>
    <property type="match status" value="1"/>
</dbReference>
<evidence type="ECO:0000259" key="5">
    <source>
        <dbReference type="PROSITE" id="PS51457"/>
    </source>
</evidence>
<dbReference type="PROSITE" id="PS51457">
    <property type="entry name" value="BEN"/>
    <property type="match status" value="1"/>
</dbReference>
<dbReference type="AlphaFoldDB" id="A0AAV1QDC4"/>
<evidence type="ECO:0000256" key="2">
    <source>
        <dbReference type="ARBA" id="ARBA00022843"/>
    </source>
</evidence>
<gene>
    <name evidence="6" type="ORF">FSCOSCO3_A006402</name>
</gene>
<evidence type="ECO:0000256" key="1">
    <source>
        <dbReference type="ARBA" id="ARBA00022499"/>
    </source>
</evidence>
<feature type="domain" description="BEN" evidence="5">
    <location>
        <begin position="360"/>
        <end position="457"/>
    </location>
</feature>
<sequence length="658" mass="70782">MSEGLLQVEIPDFGSSVLGSLNEQRLQGQYCDVSILVQGQAFKAHRAVLAASSLYFRDLFSSAAESSSSSSSSSQAVFELPSSVTPTCFQQILSFCYTGRLSMAASEQLVLMYTAGYLQIQNIVERGMELMMMKASSSSSPLCCDSQTTSADELGGFDTSMVQQQHHGAPQLQGASPDQPSLSPEELLLAVSRIKQERADTPPAEENGGGDEARVDISGELQTSRGSALCYLSAGGGLVPGLQSYLLAGGGRSSPGGSSLPTDSPPSHPATEEELEEDYYGNTVHQGIYQHIYGHPGNHYIQEKMEMLPLPLANERRPCVLVGRDNMALPASLISQIGYRCHPSLYTEGDPGEKVELVAGSGVFMTRGQLMNCHLCAGVKHKVLLRRLLATFFDRNTLANSCGTGIRSSTNDPSRKPLDNRVLNTVKLYCQNFAPNFKESEMNVIAADMCTNARRVRKRWLPKIQSLLPDSLPASSHPRKGKRGGGGGGGGGGQGGGGGGGQGGEGAVQSSGSPFELDLRQLSASYLGLEAPLYAERREREREAAAEREREKEAPAALLPHLQFAGQSQHSDDHTDQSEHYDDPTDQSQHSDDHTAQSQRFTSPVVSPRPKNQSAHNNIGDAASPLRKAEPEPPLDAPEHRHLKVVRWEFVSSGETSS</sequence>
<dbReference type="SMART" id="SM00225">
    <property type="entry name" value="BTB"/>
    <property type="match status" value="1"/>
</dbReference>
<feature type="domain" description="BTB" evidence="4">
    <location>
        <begin position="31"/>
        <end position="105"/>
    </location>
</feature>
<keyword evidence="2" id="KW-0832">Ubl conjugation</keyword>
<dbReference type="Pfam" id="PF00651">
    <property type="entry name" value="BTB"/>
    <property type="match status" value="1"/>
</dbReference>
<feature type="compositionally biased region" description="Basic and acidic residues" evidence="3">
    <location>
        <begin position="540"/>
        <end position="554"/>
    </location>
</feature>
<dbReference type="GO" id="GO:0000978">
    <property type="term" value="F:RNA polymerase II cis-regulatory region sequence-specific DNA binding"/>
    <property type="evidence" value="ECO:0007669"/>
    <property type="project" value="TreeGrafter"/>
</dbReference>
<feature type="region of interest" description="Disordered" evidence="3">
    <location>
        <begin position="249"/>
        <end position="274"/>
    </location>
</feature>
<feature type="region of interest" description="Disordered" evidence="3">
    <location>
        <begin position="163"/>
        <end position="182"/>
    </location>
</feature>
<feature type="compositionally biased region" description="Polar residues" evidence="3">
    <location>
        <begin position="596"/>
        <end position="617"/>
    </location>
</feature>
<dbReference type="SUPFAM" id="SSF54695">
    <property type="entry name" value="POZ domain"/>
    <property type="match status" value="1"/>
</dbReference>
<dbReference type="InterPro" id="IPR018379">
    <property type="entry name" value="BEN_domain"/>
</dbReference>
<dbReference type="Gene3D" id="3.30.710.10">
    <property type="entry name" value="Potassium Channel Kv1.1, Chain A"/>
    <property type="match status" value="1"/>
</dbReference>
<comment type="caution">
    <text evidence="6">The sequence shown here is derived from an EMBL/GenBank/DDBJ whole genome shotgun (WGS) entry which is preliminary data.</text>
</comment>
<keyword evidence="7" id="KW-1185">Reference proteome</keyword>
<protein>
    <submittedName>
        <fullName evidence="6">Nucleus accumbens-associated protein 2-like</fullName>
    </submittedName>
</protein>
<feature type="compositionally biased region" description="Polar residues" evidence="3">
    <location>
        <begin position="173"/>
        <end position="182"/>
    </location>
</feature>